<dbReference type="AlphaFoldDB" id="A0AAV1CY12"/>
<feature type="coiled-coil region" evidence="1">
    <location>
        <begin position="212"/>
        <end position="239"/>
    </location>
</feature>
<organism evidence="2 3">
    <name type="scientific">Oldenlandia corymbosa var. corymbosa</name>
    <dbReference type="NCBI Taxonomy" id="529605"/>
    <lineage>
        <taxon>Eukaryota</taxon>
        <taxon>Viridiplantae</taxon>
        <taxon>Streptophyta</taxon>
        <taxon>Embryophyta</taxon>
        <taxon>Tracheophyta</taxon>
        <taxon>Spermatophyta</taxon>
        <taxon>Magnoliopsida</taxon>
        <taxon>eudicotyledons</taxon>
        <taxon>Gunneridae</taxon>
        <taxon>Pentapetalae</taxon>
        <taxon>asterids</taxon>
        <taxon>lamiids</taxon>
        <taxon>Gentianales</taxon>
        <taxon>Rubiaceae</taxon>
        <taxon>Rubioideae</taxon>
        <taxon>Spermacoceae</taxon>
        <taxon>Hedyotis-Oldenlandia complex</taxon>
        <taxon>Oldenlandia</taxon>
    </lineage>
</organism>
<sequence length="246" mass="28678">MAATIDEAMDSLLLDFDQIYNDFKNGVSENQSLRGNCIAEGKKREALESTVSNLQSENERLARLYTESLEKLADKIELRTSYQTMKEELKRLNDEHLRKDTEYRNTMEMLKQNHARKIEQLESQIRGYHDQKVENEAAMNQICQDLAGHRNHVEFLTRRLENVSSELESRCDVLIAFSEFVIFRFRALYSSSNYTTLSFTDHDEIQGLKDCILIERAEKEDITKRLEDLEKECAHLTTLTITLLLS</sequence>
<gene>
    <name evidence="2" type="ORF">OLC1_LOCUS9362</name>
</gene>
<dbReference type="EMBL" id="OX459120">
    <property type="protein sequence ID" value="CAI9099312.1"/>
    <property type="molecule type" value="Genomic_DNA"/>
</dbReference>
<reference evidence="2" key="1">
    <citation type="submission" date="2023-03" db="EMBL/GenBank/DDBJ databases">
        <authorList>
            <person name="Julca I."/>
        </authorList>
    </citation>
    <scope>NUCLEOTIDE SEQUENCE</scope>
</reference>
<evidence type="ECO:0000313" key="3">
    <source>
        <dbReference type="Proteomes" id="UP001161247"/>
    </source>
</evidence>
<keyword evidence="3" id="KW-1185">Reference proteome</keyword>
<feature type="coiled-coil region" evidence="1">
    <location>
        <begin position="44"/>
        <end position="138"/>
    </location>
</feature>
<keyword evidence="1" id="KW-0175">Coiled coil</keyword>
<proteinExistence type="predicted"/>
<protein>
    <submittedName>
        <fullName evidence="2">OLC1v1036107C1</fullName>
    </submittedName>
</protein>
<dbReference type="Proteomes" id="UP001161247">
    <property type="component" value="Chromosome 3"/>
</dbReference>
<evidence type="ECO:0000256" key="1">
    <source>
        <dbReference type="SAM" id="Coils"/>
    </source>
</evidence>
<name>A0AAV1CY12_OLDCO</name>
<accession>A0AAV1CY12</accession>
<evidence type="ECO:0000313" key="2">
    <source>
        <dbReference type="EMBL" id="CAI9099312.1"/>
    </source>
</evidence>